<dbReference type="EMBL" id="KL584756">
    <property type="protein sequence ID" value="KEQ96454.1"/>
    <property type="molecule type" value="Genomic_DNA"/>
</dbReference>
<dbReference type="RefSeq" id="XP_013344888.1">
    <property type="nucleotide sequence ID" value="XM_013489434.1"/>
</dbReference>
<sequence length="331" mass="37075">MGSTTSYCSWITHLDEAYAYQDKTGGRCVPLFDALRQLLDETVQPDEAAILITSFVMSNADFLAVYYEVILIIVSSALKLSDEQDLGKLARLVLALSRLPDVRNESTETLHLSFNHKTLIVGSGQVIEVDGGKLWADLPQFEAGLGDSMYGVTGYINDGEAEHIAEQQWTSQNTFAAFLYQGNSASPCDFGFLSLYAFRTIVYSLEYDPTTAKGIDSLHNLRSACRWILIAGEELWTETMQSRCFASAGPMRVCEEGYEDNHGRNSVTVRRWLAWARRLDDLADGNMIEDELNELARAAADRIKDLEKYWVFDDVEAETEERATASEPEVK</sequence>
<reference evidence="1 2" key="1">
    <citation type="journal article" date="2014" name="BMC Genomics">
        <title>Genome sequencing of four Aureobasidium pullulans varieties: biotechnological potential, stress tolerance, and description of new species.</title>
        <authorList>
            <person name="Gostin Ar C."/>
            <person name="Ohm R.A."/>
            <person name="Kogej T."/>
            <person name="Sonjak S."/>
            <person name="Turk M."/>
            <person name="Zajc J."/>
            <person name="Zalar P."/>
            <person name="Grube M."/>
            <person name="Sun H."/>
            <person name="Han J."/>
            <person name="Sharma A."/>
            <person name="Chiniquy J."/>
            <person name="Ngan C.Y."/>
            <person name="Lipzen A."/>
            <person name="Barry K."/>
            <person name="Grigoriev I.V."/>
            <person name="Gunde-Cimerman N."/>
        </authorList>
    </citation>
    <scope>NUCLEOTIDE SEQUENCE [LARGE SCALE GENOMIC DNA]</scope>
    <source>
        <strain evidence="1 2">EXF-2481</strain>
    </source>
</reference>
<dbReference type="PANTHER" id="PTHR38797">
    <property type="entry name" value="NUCLEAR PORE COMPLEX PROTEIN NUP85-RELATED"/>
    <property type="match status" value="1"/>
</dbReference>
<keyword evidence="2" id="KW-1185">Reference proteome</keyword>
<dbReference type="Proteomes" id="UP000030641">
    <property type="component" value="Unassembled WGS sequence"/>
</dbReference>
<dbReference type="HOGENOM" id="CLU_839331_0_0_1"/>
<organism evidence="1 2">
    <name type="scientific">Aureobasidium subglaciale (strain EXF-2481)</name>
    <name type="common">Aureobasidium pullulans var. subglaciale</name>
    <dbReference type="NCBI Taxonomy" id="1043005"/>
    <lineage>
        <taxon>Eukaryota</taxon>
        <taxon>Fungi</taxon>
        <taxon>Dikarya</taxon>
        <taxon>Ascomycota</taxon>
        <taxon>Pezizomycotina</taxon>
        <taxon>Dothideomycetes</taxon>
        <taxon>Dothideomycetidae</taxon>
        <taxon>Dothideales</taxon>
        <taxon>Saccotheciaceae</taxon>
        <taxon>Aureobasidium</taxon>
    </lineage>
</organism>
<dbReference type="PANTHER" id="PTHR38797:SF4">
    <property type="entry name" value="NUCLEAR PORE COMPLEX PROTEIN NUP85"/>
    <property type="match status" value="1"/>
</dbReference>
<dbReference type="GeneID" id="25363716"/>
<name>A0A074YK49_AURSE</name>
<dbReference type="InParanoid" id="A0A074YK49"/>
<dbReference type="AlphaFoldDB" id="A0A074YK49"/>
<evidence type="ECO:0000313" key="2">
    <source>
        <dbReference type="Proteomes" id="UP000030641"/>
    </source>
</evidence>
<gene>
    <name evidence="1" type="ORF">AUEXF2481DRAFT_28401</name>
</gene>
<dbReference type="InterPro" id="IPR053204">
    <property type="entry name" value="Oxopyrrolidines_Biosynth-assoc"/>
</dbReference>
<dbReference type="Pfam" id="PF12311">
    <property type="entry name" value="DUF3632"/>
    <property type="match status" value="1"/>
</dbReference>
<protein>
    <submittedName>
        <fullName evidence="1">Uncharacterized protein</fullName>
    </submittedName>
</protein>
<proteinExistence type="predicted"/>
<evidence type="ECO:0000313" key="1">
    <source>
        <dbReference type="EMBL" id="KEQ96454.1"/>
    </source>
</evidence>
<accession>A0A074YK49</accession>
<dbReference type="OrthoDB" id="3350591at2759"/>
<dbReference type="InterPro" id="IPR022085">
    <property type="entry name" value="OpdG"/>
</dbReference>